<comment type="caution">
    <text evidence="8">The sequence shown here is derived from an EMBL/GenBank/DDBJ whole genome shotgun (WGS) entry which is preliminary data.</text>
</comment>
<dbReference type="InterPro" id="IPR036116">
    <property type="entry name" value="FN3_sf"/>
</dbReference>
<dbReference type="Gene3D" id="2.60.40.10">
    <property type="entry name" value="Immunoglobulins"/>
    <property type="match status" value="3"/>
</dbReference>
<evidence type="ECO:0000256" key="4">
    <source>
        <dbReference type="ARBA" id="ARBA00022737"/>
    </source>
</evidence>
<protein>
    <recommendedName>
        <fullName evidence="7">Fibronectin type-III domain-containing protein</fullName>
    </recommendedName>
</protein>
<dbReference type="InterPro" id="IPR059100">
    <property type="entry name" value="TSP3_bac"/>
</dbReference>
<feature type="domain" description="Fibronectin type-III" evidence="7">
    <location>
        <begin position="46"/>
        <end position="137"/>
    </location>
</feature>
<evidence type="ECO:0000256" key="1">
    <source>
        <dbReference type="ARBA" id="ARBA00004613"/>
    </source>
</evidence>
<feature type="domain" description="Fibronectin type-III" evidence="7">
    <location>
        <begin position="230"/>
        <end position="319"/>
    </location>
</feature>
<dbReference type="Proteomes" id="UP000228626">
    <property type="component" value="Unassembled WGS sequence"/>
</dbReference>
<dbReference type="Pfam" id="PF18884">
    <property type="entry name" value="TSP3_bac"/>
    <property type="match status" value="1"/>
</dbReference>
<evidence type="ECO:0000256" key="3">
    <source>
        <dbReference type="ARBA" id="ARBA00022729"/>
    </source>
</evidence>
<dbReference type="SUPFAM" id="SSF49265">
    <property type="entry name" value="Fibronectin type III"/>
    <property type="match status" value="2"/>
</dbReference>
<feature type="domain" description="Fibronectin type-III" evidence="7">
    <location>
        <begin position="139"/>
        <end position="228"/>
    </location>
</feature>
<dbReference type="PANTHER" id="PTHR46708:SF2">
    <property type="entry name" value="FIBRONECTIN TYPE-III DOMAIN-CONTAINING PROTEIN"/>
    <property type="match status" value="1"/>
</dbReference>
<dbReference type="InterPro" id="IPR050991">
    <property type="entry name" value="ECM_Regulatory_Proteins"/>
</dbReference>
<feature type="region of interest" description="Disordered" evidence="6">
    <location>
        <begin position="312"/>
        <end position="357"/>
    </location>
</feature>
<proteinExistence type="predicted"/>
<keyword evidence="4" id="KW-0677">Repeat</keyword>
<keyword evidence="3" id="KW-0732">Signal</keyword>
<feature type="compositionally biased region" description="Gly residues" evidence="6">
    <location>
        <begin position="319"/>
        <end position="331"/>
    </location>
</feature>
<dbReference type="SMART" id="SM00060">
    <property type="entry name" value="FN3"/>
    <property type="match status" value="3"/>
</dbReference>
<evidence type="ECO:0000256" key="5">
    <source>
        <dbReference type="ARBA" id="ARBA00022837"/>
    </source>
</evidence>
<dbReference type="InterPro" id="IPR003961">
    <property type="entry name" value="FN3_dom"/>
</dbReference>
<name>A0A2H0V2Z8_9BACT</name>
<accession>A0A2H0V2Z8</accession>
<dbReference type="CDD" id="cd00063">
    <property type="entry name" value="FN3"/>
    <property type="match status" value="3"/>
</dbReference>
<dbReference type="InterPro" id="IPR013783">
    <property type="entry name" value="Ig-like_fold"/>
</dbReference>
<dbReference type="PANTHER" id="PTHR46708">
    <property type="entry name" value="TENASCIN"/>
    <property type="match status" value="1"/>
</dbReference>
<evidence type="ECO:0000256" key="6">
    <source>
        <dbReference type="SAM" id="MobiDB-lite"/>
    </source>
</evidence>
<organism evidence="8 9">
    <name type="scientific">Candidatus Falkowbacteria bacterium CG10_big_fil_rev_8_21_14_0_10_43_10</name>
    <dbReference type="NCBI Taxonomy" id="1974567"/>
    <lineage>
        <taxon>Bacteria</taxon>
        <taxon>Candidatus Falkowiibacteriota</taxon>
    </lineage>
</organism>
<evidence type="ECO:0000256" key="2">
    <source>
        <dbReference type="ARBA" id="ARBA00022525"/>
    </source>
</evidence>
<evidence type="ECO:0000313" key="8">
    <source>
        <dbReference type="EMBL" id="PIR93442.1"/>
    </source>
</evidence>
<reference evidence="9" key="1">
    <citation type="submission" date="2017-09" db="EMBL/GenBank/DDBJ databases">
        <title>Depth-based differentiation of microbial function through sediment-hosted aquifers and enrichment of novel symbionts in the deep terrestrial subsurface.</title>
        <authorList>
            <person name="Probst A.J."/>
            <person name="Ladd B."/>
            <person name="Jarett J.K."/>
            <person name="Geller-Mcgrath D.E."/>
            <person name="Sieber C.M.K."/>
            <person name="Emerson J.B."/>
            <person name="Anantharaman K."/>
            <person name="Thomas B.C."/>
            <person name="Malmstrom R."/>
            <person name="Stieglmeier M."/>
            <person name="Klingl A."/>
            <person name="Woyke T."/>
            <person name="Ryan C.M."/>
            <person name="Banfield J.F."/>
        </authorList>
    </citation>
    <scope>NUCLEOTIDE SEQUENCE [LARGE SCALE GENOMIC DNA]</scope>
</reference>
<comment type="subcellular location">
    <subcellularLocation>
        <location evidence="1">Secreted</location>
    </subcellularLocation>
</comment>
<dbReference type="EMBL" id="PFAR01000010">
    <property type="protein sequence ID" value="PIR93442.1"/>
    <property type="molecule type" value="Genomic_DNA"/>
</dbReference>
<feature type="compositionally biased region" description="Low complexity" evidence="6">
    <location>
        <begin position="332"/>
        <end position="357"/>
    </location>
</feature>
<dbReference type="PROSITE" id="PS50853">
    <property type="entry name" value="FN3"/>
    <property type="match status" value="3"/>
</dbReference>
<dbReference type="AlphaFoldDB" id="A0A2H0V2Z8"/>
<dbReference type="Pfam" id="PF00041">
    <property type="entry name" value="fn3"/>
    <property type="match status" value="1"/>
</dbReference>
<keyword evidence="5" id="KW-0106">Calcium</keyword>
<evidence type="ECO:0000259" key="7">
    <source>
        <dbReference type="PROSITE" id="PS50853"/>
    </source>
</evidence>
<keyword evidence="2" id="KW-0964">Secreted</keyword>
<sequence length="739" mass="76659">MKKTIITILTLISLILSPSVVYGGEVSGCIGSGCDGGGSVGGIPTPPASISASASGYAQINVSWSAVDNADNYKLYRYTQDADWDSLATLATTTADVLYSDTGGLNASTTYYYKVKAVRDGNDSAWSATASAATDVLAIPANLSAGAGGITQINLTWNAVSGVDGYKLYRSTADADWSSATLAATTANTSYTDSGLNIAAAYYYRVKSYLGSIDSEFSATTTATTNSLSAPAGFTASAGGESQINLSWNAVSGAQGYEIYRQGSDGNWDSASVFTSTSNASYANSGLSSGATYYYRLKSYNGGNKSEFTATKSATTDASGGGGGGGGGGGESTAPASGTQTTTTTSTSSDGTQTVNEVETVTTSGVVTGTSITATINPPAVPSNTQTVSLDTSAAADVNQVGVSLSAGVLQELLNTYGADSNVVVEISSNQATAAEAANLGSGQFLIGLDVFSINITVNGNSVTSFANPLTLTFDVAGIANQSELTVAWYSTELNMWIELGGTVSNNVLTVTAGHLTDFSVIRTTGAEGEVLGVKIGDAGNFVAAEKELLTAIDKKLTARVAGKILLQVENHGEAWYVDPVSQKRYYLANGAAAYEALRKFGLGITNANLAKIPVGIEERFKDTDTDKDGLADKLEEGLGTDKAKKDTDGDGVSDYEEVINQATNPLGKGKIYYSTSLISRLLGRIVLQVESKGEAWYINPADGRRYYMKDGAAAYQIMRFLSLGITNENIRKIDIGEF</sequence>
<evidence type="ECO:0000313" key="9">
    <source>
        <dbReference type="Proteomes" id="UP000228626"/>
    </source>
</evidence>
<gene>
    <name evidence="8" type="ORF">COT99_00715</name>
</gene>